<keyword evidence="4 5" id="KW-0472">Membrane</keyword>
<feature type="transmembrane region" description="Helical" evidence="5">
    <location>
        <begin position="142"/>
        <end position="161"/>
    </location>
</feature>
<reference evidence="7" key="1">
    <citation type="submission" date="2021-01" db="EMBL/GenBank/DDBJ databases">
        <authorList>
            <person name="Corre E."/>
            <person name="Pelletier E."/>
            <person name="Niang G."/>
            <person name="Scheremetjew M."/>
            <person name="Finn R."/>
            <person name="Kale V."/>
            <person name="Holt S."/>
            <person name="Cochrane G."/>
            <person name="Meng A."/>
            <person name="Brown T."/>
            <person name="Cohen L."/>
        </authorList>
    </citation>
    <scope>NUCLEOTIDE SEQUENCE</scope>
    <source>
        <strain evidence="7">GSO104</strain>
    </source>
</reference>
<feature type="transmembrane region" description="Helical" evidence="5">
    <location>
        <begin position="270"/>
        <end position="289"/>
    </location>
</feature>
<dbReference type="GO" id="GO:0015165">
    <property type="term" value="F:pyrimidine nucleotide-sugar transmembrane transporter activity"/>
    <property type="evidence" value="ECO:0007669"/>
    <property type="project" value="InterPro"/>
</dbReference>
<accession>A0A6V2AZ79</accession>
<feature type="transmembrane region" description="Helical" evidence="5">
    <location>
        <begin position="450"/>
        <end position="471"/>
    </location>
</feature>
<evidence type="ECO:0000256" key="5">
    <source>
        <dbReference type="SAM" id="Phobius"/>
    </source>
</evidence>
<dbReference type="InterPro" id="IPR007271">
    <property type="entry name" value="Nuc_sug_transpt"/>
</dbReference>
<evidence type="ECO:0000256" key="3">
    <source>
        <dbReference type="ARBA" id="ARBA00022989"/>
    </source>
</evidence>
<comment type="subcellular location">
    <subcellularLocation>
        <location evidence="1">Membrane</location>
        <topology evidence="1">Multi-pass membrane protein</topology>
    </subcellularLocation>
</comment>
<evidence type="ECO:0000313" key="7">
    <source>
        <dbReference type="EMBL" id="CAE4584145.1"/>
    </source>
</evidence>
<feature type="transmembrane region" description="Helical" evidence="5">
    <location>
        <begin position="212"/>
        <end position="237"/>
    </location>
</feature>
<protein>
    <submittedName>
        <fullName evidence="7">Uncharacterized protein</fullName>
    </submittedName>
</protein>
<keyword evidence="3 5" id="KW-1133">Transmembrane helix</keyword>
<feature type="transmembrane region" description="Helical" evidence="5">
    <location>
        <begin position="420"/>
        <end position="444"/>
    </location>
</feature>
<evidence type="ECO:0000313" key="6">
    <source>
        <dbReference type="EMBL" id="CAE4584142.1"/>
    </source>
</evidence>
<gene>
    <name evidence="6" type="ORF">DBRI00130_LOCUS3064</name>
    <name evidence="7" type="ORF">DBRI00130_LOCUS3066</name>
</gene>
<evidence type="ECO:0000256" key="4">
    <source>
        <dbReference type="ARBA" id="ARBA00023136"/>
    </source>
</evidence>
<dbReference type="AlphaFoldDB" id="A0A6V2AZ79"/>
<organism evidence="7">
    <name type="scientific">Ditylum brightwellii</name>
    <dbReference type="NCBI Taxonomy" id="49249"/>
    <lineage>
        <taxon>Eukaryota</taxon>
        <taxon>Sar</taxon>
        <taxon>Stramenopiles</taxon>
        <taxon>Ochrophyta</taxon>
        <taxon>Bacillariophyta</taxon>
        <taxon>Mediophyceae</taxon>
        <taxon>Lithodesmiophycidae</taxon>
        <taxon>Lithodesmiales</taxon>
        <taxon>Lithodesmiaceae</taxon>
        <taxon>Ditylum</taxon>
    </lineage>
</organism>
<evidence type="ECO:0000256" key="2">
    <source>
        <dbReference type="ARBA" id="ARBA00022692"/>
    </source>
</evidence>
<proteinExistence type="predicted"/>
<dbReference type="EMBL" id="HBNS01003776">
    <property type="protein sequence ID" value="CAE4584145.1"/>
    <property type="molecule type" value="Transcribed_RNA"/>
</dbReference>
<dbReference type="EMBL" id="HBNS01003774">
    <property type="protein sequence ID" value="CAE4584142.1"/>
    <property type="molecule type" value="Transcribed_RNA"/>
</dbReference>
<evidence type="ECO:0000256" key="1">
    <source>
        <dbReference type="ARBA" id="ARBA00004141"/>
    </source>
</evidence>
<feature type="transmembrane region" description="Helical" evidence="5">
    <location>
        <begin position="378"/>
        <end position="399"/>
    </location>
</feature>
<feature type="transmembrane region" description="Helical" evidence="5">
    <location>
        <begin position="342"/>
        <end position="363"/>
    </location>
</feature>
<sequence>MFWRRQKPMCTTAAFCTGHDISIRKPSWGPMLHQPKVNLYDYTLESISKIPSNPNSIISPTALSSHRSDLALDPFPATPFSPSSLVPMKVSSSSLTQLKSFRNGHSHVGGANRNIASIAAGPAALLGGSAIMYKIALASPNAGLSPLATMYMFLLAFQYGLQPRVSKRYIKPETNKKSVALVEEIVKTAISAVIFLGSGGDHKRKVLQGWSLSSSLLVAGLPAALYAIQGVCQYIAYQNLDSVSFNGLAQTKMLSAAFFCFLLMGKKQSLFQIVALALLSMSALIFQGTLSIPSLLSKISSLTSTNGSVAINVLKPKASSTSKKNQDVSDNRENTLRKKHRFTHGVVPCLAATLLSGFAGALSQKGLQLYGGNGRDPYLYTIEVSFFSAVCLLASVVFGKKDGMSGDVQEHQTLKNRGYFAHWTWGTLIPIFIKALGGLLTALVHKYAGSVLKGFALILGLVFSGVTQTLLDDKQLSSEQIVGTLLVMLSSWMHFSHPPSP</sequence>
<dbReference type="Pfam" id="PF04142">
    <property type="entry name" value="Nuc_sug_transp"/>
    <property type="match status" value="1"/>
</dbReference>
<dbReference type="PANTHER" id="PTHR10231">
    <property type="entry name" value="NUCLEOTIDE-SUGAR TRANSMEMBRANE TRANSPORTER"/>
    <property type="match status" value="1"/>
</dbReference>
<feature type="transmembrane region" description="Helical" evidence="5">
    <location>
        <begin position="115"/>
        <end position="136"/>
    </location>
</feature>
<dbReference type="GO" id="GO:0000139">
    <property type="term" value="C:Golgi membrane"/>
    <property type="evidence" value="ECO:0007669"/>
    <property type="project" value="InterPro"/>
</dbReference>
<keyword evidence="2 5" id="KW-0812">Transmembrane</keyword>
<name>A0A6V2AZ79_9STRA</name>